<dbReference type="SUPFAM" id="SSF54695">
    <property type="entry name" value="POZ domain"/>
    <property type="match status" value="1"/>
</dbReference>
<organism evidence="3 4">
    <name type="scientific">Rhizophagus irregularis (strain DAOM 197198w)</name>
    <name type="common">Glomus intraradices</name>
    <dbReference type="NCBI Taxonomy" id="1432141"/>
    <lineage>
        <taxon>Eukaryota</taxon>
        <taxon>Fungi</taxon>
        <taxon>Fungi incertae sedis</taxon>
        <taxon>Mucoromycota</taxon>
        <taxon>Glomeromycotina</taxon>
        <taxon>Glomeromycetes</taxon>
        <taxon>Glomerales</taxon>
        <taxon>Glomeraceae</taxon>
        <taxon>Rhizophagus</taxon>
    </lineage>
</organism>
<dbReference type="Pfam" id="PF07534">
    <property type="entry name" value="TLD"/>
    <property type="match status" value="2"/>
</dbReference>
<dbReference type="Gene3D" id="3.30.710.10">
    <property type="entry name" value="Potassium Channel Kv1.1, Chain A"/>
    <property type="match status" value="1"/>
</dbReference>
<dbReference type="InterPro" id="IPR011705">
    <property type="entry name" value="BACK"/>
</dbReference>
<comment type="caution">
    <text evidence="3">The sequence shown here is derived from an EMBL/GenBank/DDBJ whole genome shotgun (WGS) entry which is preliminary data.</text>
</comment>
<name>A0A015JME4_RHIIW</name>
<keyword evidence="4" id="KW-1185">Reference proteome</keyword>
<gene>
    <name evidence="3" type="ORF">RirG_105690</name>
</gene>
<proteinExistence type="predicted"/>
<dbReference type="InterPro" id="IPR006571">
    <property type="entry name" value="TLDc_dom"/>
</dbReference>
<dbReference type="EMBL" id="JEMT01017307">
    <property type="protein sequence ID" value="EXX68380.1"/>
    <property type="molecule type" value="Genomic_DNA"/>
</dbReference>
<dbReference type="Proteomes" id="UP000022910">
    <property type="component" value="Unassembled WGS sequence"/>
</dbReference>
<evidence type="ECO:0008006" key="5">
    <source>
        <dbReference type="Google" id="ProtNLM"/>
    </source>
</evidence>
<dbReference type="AlphaFoldDB" id="A0A015JME4"/>
<dbReference type="OrthoDB" id="1022638at2759"/>
<dbReference type="Pfam" id="PF00651">
    <property type="entry name" value="BTB"/>
    <property type="match status" value="1"/>
</dbReference>
<dbReference type="PROSITE" id="PS50097">
    <property type="entry name" value="BTB"/>
    <property type="match status" value="1"/>
</dbReference>
<evidence type="ECO:0000313" key="3">
    <source>
        <dbReference type="EMBL" id="EXX68380.1"/>
    </source>
</evidence>
<dbReference type="CDD" id="cd18186">
    <property type="entry name" value="BTB_POZ_ZBTB_KLHL-like"/>
    <property type="match status" value="1"/>
</dbReference>
<evidence type="ECO:0000259" key="2">
    <source>
        <dbReference type="PROSITE" id="PS51886"/>
    </source>
</evidence>
<dbReference type="SMR" id="A0A015JME4"/>
<dbReference type="PROSITE" id="PS51886">
    <property type="entry name" value="TLDC"/>
    <property type="match status" value="1"/>
</dbReference>
<dbReference type="PANTHER" id="PTHR24410">
    <property type="entry name" value="HL07962P-RELATED"/>
    <property type="match status" value="1"/>
</dbReference>
<dbReference type="Pfam" id="PF07707">
    <property type="entry name" value="BACK"/>
    <property type="match status" value="1"/>
</dbReference>
<dbReference type="InterPro" id="IPR000210">
    <property type="entry name" value="BTB/POZ_dom"/>
</dbReference>
<dbReference type="InterPro" id="IPR051481">
    <property type="entry name" value="BTB-POZ/Galectin-3-binding"/>
</dbReference>
<dbReference type="HOGENOM" id="CLU_021542_0_1_1"/>
<dbReference type="SMART" id="SM00225">
    <property type="entry name" value="BTB"/>
    <property type="match status" value="1"/>
</dbReference>
<dbReference type="Gene3D" id="1.25.40.420">
    <property type="match status" value="1"/>
</dbReference>
<protein>
    <recommendedName>
        <fullName evidence="5">Serine-enriched protein</fullName>
    </recommendedName>
</protein>
<reference evidence="3 4" key="1">
    <citation type="submission" date="2014-02" db="EMBL/GenBank/DDBJ databases">
        <title>Single nucleus genome sequencing reveals high similarity among nuclei of an endomycorrhizal fungus.</title>
        <authorList>
            <person name="Lin K."/>
            <person name="Geurts R."/>
            <person name="Zhang Z."/>
            <person name="Limpens E."/>
            <person name="Saunders D.G."/>
            <person name="Mu D."/>
            <person name="Pang E."/>
            <person name="Cao H."/>
            <person name="Cha H."/>
            <person name="Lin T."/>
            <person name="Zhou Q."/>
            <person name="Shang Y."/>
            <person name="Li Y."/>
            <person name="Ivanov S."/>
            <person name="Sharma T."/>
            <person name="Velzen R.V."/>
            <person name="Ruijter N.D."/>
            <person name="Aanen D.K."/>
            <person name="Win J."/>
            <person name="Kamoun S."/>
            <person name="Bisseling T."/>
            <person name="Huang S."/>
        </authorList>
    </citation>
    <scope>NUCLEOTIDE SEQUENCE [LARGE SCALE GENOMIC DNA]</scope>
    <source>
        <strain evidence="4">DAOM197198w</strain>
    </source>
</reference>
<feature type="domain" description="TLDc" evidence="2">
    <location>
        <begin position="299"/>
        <end position="508"/>
    </location>
</feature>
<sequence>MTFEFFPELSQNLSQLIDDAYDHDIIINVGENSNTKEFHAHSNVLKARSTYFKTALSQNWAIKENDTYRFTKSNISPIVFEIIIRYMYTGILDLRKHVGSNILELLVASNELLIEELTAFIQNYLIENQSEWLRNNFVKVLNIVYIFENCKQLQNYCLEFICEDPEPFFDSPEFPSLEKNILLELLKRDDLLIDEIELWNYLIKWGIVQTSELREKNITDLNKWNEGDFLNLKNTLNPLILHIRFFDIFSEDFYSKIWPFKKVLPEMLFEEVVSFHLADIKPEKNMVPPRHKKIYIDSMVIKPKHATIFINWIQRKDANARISKDKYNFNLIYRGSRDGFDVNTMINKCNGQGACILVIKIKENGTLIGGYNPLGWNYRSYHVGGIYNSYDMYGGLYGYGGIYGSGGLYGGYYGGYSGLYGNSLNRWANTTESFIFSLDDGKDLKKFKISRVINNNCAIYESNNTLNFGNSDLIINGNSGTCNRCHYESSILDTNNFSIEDMEIFKYNKS</sequence>
<dbReference type="InterPro" id="IPR011333">
    <property type="entry name" value="SKP1/BTB/POZ_sf"/>
</dbReference>
<evidence type="ECO:0000313" key="4">
    <source>
        <dbReference type="Proteomes" id="UP000022910"/>
    </source>
</evidence>
<dbReference type="PANTHER" id="PTHR24410:SF23">
    <property type="entry name" value="BTB DOMAIN-CONTAINING PROTEIN-RELATED"/>
    <property type="match status" value="1"/>
</dbReference>
<evidence type="ECO:0000259" key="1">
    <source>
        <dbReference type="PROSITE" id="PS50097"/>
    </source>
</evidence>
<feature type="domain" description="BTB" evidence="1">
    <location>
        <begin position="23"/>
        <end position="96"/>
    </location>
</feature>
<accession>A0A015JME4</accession>